<proteinExistence type="predicted"/>
<protein>
    <recommendedName>
        <fullName evidence="3">Chemotaxis protein</fullName>
    </recommendedName>
</protein>
<dbReference type="OrthoDB" id="87967at2"/>
<name>A0A377GZM0_9FUSO</name>
<evidence type="ECO:0008006" key="3">
    <source>
        <dbReference type="Google" id="ProtNLM"/>
    </source>
</evidence>
<organism evidence="1 2">
    <name type="scientific">Fusobacterium necrogenes</name>
    <dbReference type="NCBI Taxonomy" id="858"/>
    <lineage>
        <taxon>Bacteria</taxon>
        <taxon>Fusobacteriati</taxon>
        <taxon>Fusobacteriota</taxon>
        <taxon>Fusobacteriia</taxon>
        <taxon>Fusobacteriales</taxon>
        <taxon>Fusobacteriaceae</taxon>
        <taxon>Fusobacterium</taxon>
    </lineage>
</organism>
<evidence type="ECO:0000313" key="1">
    <source>
        <dbReference type="EMBL" id="STO32014.1"/>
    </source>
</evidence>
<dbReference type="EMBL" id="UGGU01000003">
    <property type="protein sequence ID" value="STO32014.1"/>
    <property type="molecule type" value="Genomic_DNA"/>
</dbReference>
<gene>
    <name evidence="1" type="ORF">NCTC10723_01478</name>
</gene>
<keyword evidence="2" id="KW-1185">Reference proteome</keyword>
<dbReference type="RefSeq" id="WP_115270829.1">
    <property type="nucleotide sequence ID" value="NZ_CASFEE010000008.1"/>
</dbReference>
<dbReference type="AlphaFoldDB" id="A0A377GZM0"/>
<evidence type="ECO:0000313" key="2">
    <source>
        <dbReference type="Proteomes" id="UP000255328"/>
    </source>
</evidence>
<dbReference type="Proteomes" id="UP000255328">
    <property type="component" value="Unassembled WGS sequence"/>
</dbReference>
<reference evidence="1 2" key="1">
    <citation type="submission" date="2018-06" db="EMBL/GenBank/DDBJ databases">
        <authorList>
            <consortium name="Pathogen Informatics"/>
            <person name="Doyle S."/>
        </authorList>
    </citation>
    <scope>NUCLEOTIDE SEQUENCE [LARGE SCALE GENOMIC DNA]</scope>
    <source>
        <strain evidence="1 2">NCTC10723</strain>
    </source>
</reference>
<accession>A0A377GZM0</accession>
<sequence>MELYVDNKKMKLKQKKFKSFGRMINEITKQLTLSNKVPYKFYINGEKLKENSIVDLKDLRLIEVITKTEGEMLLDSILRAKEQIDLFFSIFDYADEDPTNVGRAAVVVTEIEMVERGIFLRWFYNLLLLMKASGDLDFLYSDFDEYIIEFEQEMERIEKAYDAQDYEVFVEMLEFSIGNLLKDFYENIENYYNDILDEENRKRLLN</sequence>